<gene>
    <name evidence="3" type="ORF">JM949_10325</name>
</gene>
<dbReference type="Proteomes" id="UP000622245">
    <property type="component" value="Unassembled WGS sequence"/>
</dbReference>
<evidence type="ECO:0000256" key="1">
    <source>
        <dbReference type="SAM" id="MobiDB-lite"/>
    </source>
</evidence>
<protein>
    <submittedName>
        <fullName evidence="3">Right-handed parallel beta-helix repeat-containing protein</fullName>
    </submittedName>
</protein>
<name>A0ABS1YEG9_9ACTN</name>
<feature type="signal peptide" evidence="2">
    <location>
        <begin position="1"/>
        <end position="21"/>
    </location>
</feature>
<dbReference type="InterPro" id="IPR012334">
    <property type="entry name" value="Pectin_lyas_fold"/>
</dbReference>
<dbReference type="EMBL" id="JAEVHL010000034">
    <property type="protein sequence ID" value="MBM0275801.1"/>
    <property type="molecule type" value="Genomic_DNA"/>
</dbReference>
<dbReference type="InterPro" id="IPR011050">
    <property type="entry name" value="Pectin_lyase_fold/virulence"/>
</dbReference>
<evidence type="ECO:0000313" key="3">
    <source>
        <dbReference type="EMBL" id="MBM0275801.1"/>
    </source>
</evidence>
<comment type="caution">
    <text evidence="3">The sequence shown here is derived from an EMBL/GenBank/DDBJ whole genome shotgun (WGS) entry which is preliminary data.</text>
</comment>
<dbReference type="SMART" id="SM00710">
    <property type="entry name" value="PbH1"/>
    <property type="match status" value="5"/>
</dbReference>
<accession>A0ABS1YEG9</accession>
<keyword evidence="4" id="KW-1185">Reference proteome</keyword>
<keyword evidence="2" id="KW-0732">Signal</keyword>
<evidence type="ECO:0000256" key="2">
    <source>
        <dbReference type="SAM" id="SignalP"/>
    </source>
</evidence>
<dbReference type="RefSeq" id="WP_203148188.1">
    <property type="nucleotide sequence ID" value="NZ_JAEVHL010000034.1"/>
</dbReference>
<evidence type="ECO:0000313" key="4">
    <source>
        <dbReference type="Proteomes" id="UP000622245"/>
    </source>
</evidence>
<proteinExistence type="predicted"/>
<organism evidence="3 4">
    <name type="scientific">Micromonospora tarensis</name>
    <dbReference type="NCBI Taxonomy" id="2806100"/>
    <lineage>
        <taxon>Bacteria</taxon>
        <taxon>Bacillati</taxon>
        <taxon>Actinomycetota</taxon>
        <taxon>Actinomycetes</taxon>
        <taxon>Micromonosporales</taxon>
        <taxon>Micromonosporaceae</taxon>
        <taxon>Micromonospora</taxon>
    </lineage>
</organism>
<reference evidence="3 4" key="1">
    <citation type="submission" date="2021-01" db="EMBL/GenBank/DDBJ databases">
        <title>Draft genome sequence of Micromonospora sp. strain STR1s_6.</title>
        <authorList>
            <person name="Karlyshev A."/>
            <person name="Jawad R."/>
        </authorList>
    </citation>
    <scope>NUCLEOTIDE SEQUENCE [LARGE SCALE GENOMIC DNA]</scope>
    <source>
        <strain evidence="3 4">STR1S-6</strain>
    </source>
</reference>
<dbReference type="SUPFAM" id="SSF51126">
    <property type="entry name" value="Pectin lyase-like"/>
    <property type="match status" value="1"/>
</dbReference>
<feature type="chain" id="PRO_5046424294" evidence="2">
    <location>
        <begin position="22"/>
        <end position="867"/>
    </location>
</feature>
<dbReference type="Gene3D" id="2.160.20.10">
    <property type="entry name" value="Single-stranded right-handed beta-helix, Pectin lyase-like"/>
    <property type="match status" value="1"/>
</dbReference>
<dbReference type="InterPro" id="IPR006626">
    <property type="entry name" value="PbH1"/>
</dbReference>
<sequence>MLAVPVLGGVGLVGPATPAGAAPVAAQAAAGAEVYVSRSNCSSSAADGSVDRPYCTISAAAAVAQPGQTVLVQAGSYLEKVAITRSGVEGTPITFRAVNGPDGHVTVSAPAGGNAFSLAGVHDVIVEGFSLRSSGSAEPVLIDGATRVTVDGLTVRPPAGVPGVRVAGASSDVTVSRGWFGASGAPGVTVGAGVVGAVVTGNQFRGGLTVTDAPGTTITGNTLVTGCASGITVTGTSPGVEIRNNIVQTADVSGSAPSACADPATATAIALSSASVGQSAADYNLIDPASGGALYAWGAATYPDLAAFRAATNQGAHDIAADPKLQPQQGTERPWIALDRTSPAVDSADAGARGSGPIDMLGNSRADVPEVPNTGTGSGYRDRGAVEIASPWSGSDTATVSRKVGGGPYDIVTRLPWTSAWPVETVGGTFGYRSNDHRYVQIARGPVHEQTMRRAGQACVRIFVSTDGFRVIRDFDLPRGGCTVVGARYNPVTPTRLLDTRAGIGVGTSVPVGPNSEVLLPVPSIGGVPAANVDAVVLNVTATQPTTAGFLTVYPDGVTTPSASSVNYVANETVPNLVTVPLTSGGLRFRNSSSGTVHVVADLQGWFGASGSGFKPLTPVRVADSREGTGGPYLPDSSRQLDLSSKVPADTTAVILNVTATAPTAAGVLKVFPGGSLVPVASNLNFVAGQTIPNLVMVPVVGGKVNIYNQSSGTVHVIADLAGYFGSASSGADQTYVPYGPRRVADTRDGTGLSYRPVGPIAPNSPIGFSPQNVQGNPTCASSALQCPTAVVANLTVTAPTKAGVLIGYPFDKPRPTASNVNFVAGETASNLAVIGTELGSVSLYNASSGSTHVIVDQAGYFIAAAS</sequence>
<feature type="region of interest" description="Disordered" evidence="1">
    <location>
        <begin position="345"/>
        <end position="382"/>
    </location>
</feature>